<dbReference type="Proteomes" id="UP000662088">
    <property type="component" value="Unassembled WGS sequence"/>
</dbReference>
<name>A0A8I0A820_9CLOT</name>
<comment type="function">
    <text evidence="5">This is one of the proteins that binds to the 5S RNA in the ribosome where it forms part of the central protuberance.</text>
</comment>
<keyword evidence="1 5" id="KW-0699">rRNA-binding</keyword>
<dbReference type="HAMAP" id="MF_01334">
    <property type="entry name" value="Ribosomal_bL25_CTC"/>
    <property type="match status" value="1"/>
</dbReference>
<feature type="domain" description="Large ribosomal subunit protein bL25 beta" evidence="7">
    <location>
        <begin position="99"/>
        <end position="179"/>
    </location>
</feature>
<organism evidence="8 9">
    <name type="scientific">Clostridium lentum</name>
    <dbReference type="NCBI Taxonomy" id="2763037"/>
    <lineage>
        <taxon>Bacteria</taxon>
        <taxon>Bacillati</taxon>
        <taxon>Bacillota</taxon>
        <taxon>Clostridia</taxon>
        <taxon>Eubacteriales</taxon>
        <taxon>Clostridiaceae</taxon>
        <taxon>Clostridium</taxon>
    </lineage>
</organism>
<evidence type="ECO:0000256" key="5">
    <source>
        <dbReference type="HAMAP-Rule" id="MF_01334"/>
    </source>
</evidence>
<evidence type="ECO:0000313" key="9">
    <source>
        <dbReference type="Proteomes" id="UP000662088"/>
    </source>
</evidence>
<dbReference type="AlphaFoldDB" id="A0A8I0A820"/>
<reference evidence="8" key="1">
    <citation type="submission" date="2020-08" db="EMBL/GenBank/DDBJ databases">
        <title>Genome public.</title>
        <authorList>
            <person name="Liu C."/>
            <person name="Sun Q."/>
        </authorList>
    </citation>
    <scope>NUCLEOTIDE SEQUENCE</scope>
    <source>
        <strain evidence="8">NSJ-42</strain>
    </source>
</reference>
<dbReference type="InterPro" id="IPR001021">
    <property type="entry name" value="Ribosomal_bL25_long"/>
</dbReference>
<evidence type="ECO:0000256" key="1">
    <source>
        <dbReference type="ARBA" id="ARBA00022730"/>
    </source>
</evidence>
<keyword evidence="4 5" id="KW-0687">Ribonucleoprotein</keyword>
<dbReference type="PANTHER" id="PTHR33284">
    <property type="entry name" value="RIBOSOMAL PROTEIN L25/GLN-TRNA SYNTHETASE, ANTI-CODON-BINDING DOMAIN-CONTAINING PROTEIN"/>
    <property type="match status" value="1"/>
</dbReference>
<dbReference type="InterPro" id="IPR020056">
    <property type="entry name" value="Rbsml_bL25/Gln-tRNA_synth_N"/>
</dbReference>
<accession>A0A8I0A820</accession>
<dbReference type="InterPro" id="IPR020930">
    <property type="entry name" value="Ribosomal_uL5_bac-type"/>
</dbReference>
<dbReference type="InterPro" id="IPR029751">
    <property type="entry name" value="Ribosomal_L25_dom"/>
</dbReference>
<evidence type="ECO:0000256" key="2">
    <source>
        <dbReference type="ARBA" id="ARBA00022884"/>
    </source>
</evidence>
<evidence type="ECO:0000259" key="7">
    <source>
        <dbReference type="Pfam" id="PF14693"/>
    </source>
</evidence>
<evidence type="ECO:0000259" key="6">
    <source>
        <dbReference type="Pfam" id="PF01386"/>
    </source>
</evidence>
<dbReference type="GO" id="GO:0008097">
    <property type="term" value="F:5S rRNA binding"/>
    <property type="evidence" value="ECO:0007669"/>
    <property type="project" value="InterPro"/>
</dbReference>
<protein>
    <recommendedName>
        <fullName evidence="5">Large ribosomal subunit protein bL25</fullName>
    </recommendedName>
    <alternativeName>
        <fullName evidence="5">General stress protein CTC</fullName>
    </alternativeName>
</protein>
<keyword evidence="3 5" id="KW-0689">Ribosomal protein</keyword>
<evidence type="ECO:0000256" key="4">
    <source>
        <dbReference type="ARBA" id="ARBA00023274"/>
    </source>
</evidence>
<dbReference type="GO" id="GO:0022625">
    <property type="term" value="C:cytosolic large ribosomal subunit"/>
    <property type="evidence" value="ECO:0007669"/>
    <property type="project" value="TreeGrafter"/>
</dbReference>
<dbReference type="Pfam" id="PF01386">
    <property type="entry name" value="Ribosomal_L25p"/>
    <property type="match status" value="1"/>
</dbReference>
<dbReference type="RefSeq" id="WP_022211132.1">
    <property type="nucleotide sequence ID" value="NZ_JACOOQ010000004.1"/>
</dbReference>
<proteinExistence type="inferred from homology"/>
<comment type="subunit">
    <text evidence="5">Part of the 50S ribosomal subunit; part of the 5S rRNA/L5/L18/L25 subcomplex. Contacts the 5S rRNA. Binds to the 5S rRNA independently of L5 and L18.</text>
</comment>
<feature type="domain" description="Large ribosomal subunit protein bL25 L25" evidence="6">
    <location>
        <begin position="5"/>
        <end position="90"/>
    </location>
</feature>
<dbReference type="InterPro" id="IPR011035">
    <property type="entry name" value="Ribosomal_bL25/Gln-tRNA_synth"/>
</dbReference>
<dbReference type="SUPFAM" id="SSF50715">
    <property type="entry name" value="Ribosomal protein L25-like"/>
    <property type="match status" value="1"/>
</dbReference>
<dbReference type="GO" id="GO:0003735">
    <property type="term" value="F:structural constituent of ribosome"/>
    <property type="evidence" value="ECO:0007669"/>
    <property type="project" value="InterPro"/>
</dbReference>
<evidence type="ECO:0000256" key="3">
    <source>
        <dbReference type="ARBA" id="ARBA00022980"/>
    </source>
</evidence>
<sequence>MSVIELNKRDGSVAKSAKKCRKRGKIPGILYGKNINNFMFEIGEMDLVDEITANGQYGVMNVNYNGKEHKALIKEMQRDPATNKIIHLDLEEVSAGEKVISTVPIHYIGEEYINKKGIVLQKEKDSVKVEGNVDSLPKYLNINIGTGTVGDVYKFGDLEIGSEISIVDDLNSVIASVIYERKRVADDMEMAVEENES</sequence>
<gene>
    <name evidence="5" type="primary">rplY</name>
    <name evidence="5" type="synonym">ctc</name>
    <name evidence="8" type="ORF">H8R92_04055</name>
</gene>
<dbReference type="Gene3D" id="2.170.120.20">
    <property type="entry name" value="Ribosomal protein L25, beta domain"/>
    <property type="match status" value="1"/>
</dbReference>
<comment type="similarity">
    <text evidence="5">Belongs to the bacterial ribosomal protein bL25 family. CTC subfamily.</text>
</comment>
<dbReference type="GO" id="GO:0006412">
    <property type="term" value="P:translation"/>
    <property type="evidence" value="ECO:0007669"/>
    <property type="project" value="UniProtKB-UniRule"/>
</dbReference>
<dbReference type="Gene3D" id="2.40.240.10">
    <property type="entry name" value="Ribosomal Protein L25, Chain P"/>
    <property type="match status" value="1"/>
</dbReference>
<dbReference type="CDD" id="cd00495">
    <property type="entry name" value="Ribosomal_L25_TL5_CTC"/>
    <property type="match status" value="1"/>
</dbReference>
<dbReference type="PANTHER" id="PTHR33284:SF1">
    <property type="entry name" value="RIBOSOMAL PROTEIN L25_GLN-TRNA SYNTHETASE, ANTI-CODON-BINDING DOMAIN-CONTAINING PROTEIN"/>
    <property type="match status" value="1"/>
</dbReference>
<dbReference type="EMBL" id="JACOOQ010000004">
    <property type="protein sequence ID" value="MBC5639616.1"/>
    <property type="molecule type" value="Genomic_DNA"/>
</dbReference>
<dbReference type="NCBIfam" id="TIGR00731">
    <property type="entry name" value="bL25_bact_ctc"/>
    <property type="match status" value="1"/>
</dbReference>
<dbReference type="InterPro" id="IPR037121">
    <property type="entry name" value="Ribosomal_bL25_C"/>
</dbReference>
<dbReference type="Pfam" id="PF14693">
    <property type="entry name" value="Ribosomal_TL5_C"/>
    <property type="match status" value="1"/>
</dbReference>
<comment type="caution">
    <text evidence="8">The sequence shown here is derived from an EMBL/GenBank/DDBJ whole genome shotgun (WGS) entry which is preliminary data.</text>
</comment>
<dbReference type="InterPro" id="IPR020057">
    <property type="entry name" value="Ribosomal_bL25_b-dom"/>
</dbReference>
<keyword evidence="2 5" id="KW-0694">RNA-binding</keyword>
<keyword evidence="9" id="KW-1185">Reference proteome</keyword>
<evidence type="ECO:0000313" key="8">
    <source>
        <dbReference type="EMBL" id="MBC5639616.1"/>
    </source>
</evidence>